<protein>
    <recommendedName>
        <fullName evidence="7">Protein kinase domain-containing protein</fullName>
    </recommendedName>
</protein>
<comment type="caution">
    <text evidence="8">The sequence shown here is derived from an EMBL/GenBank/DDBJ whole genome shotgun (WGS) entry which is preliminary data.</text>
</comment>
<organism evidence="8 9">
    <name type="scientific">Apiospora saccharicola</name>
    <dbReference type="NCBI Taxonomy" id="335842"/>
    <lineage>
        <taxon>Eukaryota</taxon>
        <taxon>Fungi</taxon>
        <taxon>Dikarya</taxon>
        <taxon>Ascomycota</taxon>
        <taxon>Pezizomycotina</taxon>
        <taxon>Sordariomycetes</taxon>
        <taxon>Xylariomycetidae</taxon>
        <taxon>Amphisphaeriales</taxon>
        <taxon>Apiosporaceae</taxon>
        <taxon>Apiospora</taxon>
    </lineage>
</organism>
<keyword evidence="3" id="KW-0547">Nucleotide-binding</keyword>
<dbReference type="InterPro" id="IPR000719">
    <property type="entry name" value="Prot_kinase_dom"/>
</dbReference>
<dbReference type="PANTHER" id="PTHR45646">
    <property type="entry name" value="SERINE/THREONINE-PROTEIN KINASE DOA-RELATED"/>
    <property type="match status" value="1"/>
</dbReference>
<reference evidence="8 9" key="1">
    <citation type="submission" date="2023-01" db="EMBL/GenBank/DDBJ databases">
        <title>Analysis of 21 Apiospora genomes using comparative genomics revels a genus with tremendous synthesis potential of carbohydrate active enzymes and secondary metabolites.</title>
        <authorList>
            <person name="Sorensen T."/>
        </authorList>
    </citation>
    <scope>NUCLEOTIDE SEQUENCE [LARGE SCALE GENOMIC DNA]</scope>
    <source>
        <strain evidence="8 9">CBS 83171</strain>
    </source>
</reference>
<feature type="domain" description="Protein kinase" evidence="7">
    <location>
        <begin position="1"/>
        <end position="336"/>
    </location>
</feature>
<dbReference type="Pfam" id="PF00069">
    <property type="entry name" value="Pkinase"/>
    <property type="match status" value="1"/>
</dbReference>
<dbReference type="SUPFAM" id="SSF56112">
    <property type="entry name" value="Protein kinase-like (PK-like)"/>
    <property type="match status" value="1"/>
</dbReference>
<keyword evidence="2" id="KW-0808">Transferase</keyword>
<evidence type="ECO:0000313" key="8">
    <source>
        <dbReference type="EMBL" id="KAK8067633.1"/>
    </source>
</evidence>
<dbReference type="PROSITE" id="PS50011">
    <property type="entry name" value="PROTEIN_KINASE_DOM"/>
    <property type="match status" value="1"/>
</dbReference>
<evidence type="ECO:0000256" key="2">
    <source>
        <dbReference type="ARBA" id="ARBA00022679"/>
    </source>
</evidence>
<name>A0ABR1V8V7_9PEZI</name>
<dbReference type="SMART" id="SM00220">
    <property type="entry name" value="S_TKc"/>
    <property type="match status" value="1"/>
</dbReference>
<dbReference type="InterPro" id="IPR051175">
    <property type="entry name" value="CLK_kinases"/>
</dbReference>
<dbReference type="Gene3D" id="1.10.510.10">
    <property type="entry name" value="Transferase(Phosphotransferase) domain 1"/>
    <property type="match status" value="1"/>
</dbReference>
<sequence>MLHRLAQVEPAEKAQFFTQLLDQFEHVGPNGTHICLVFEPMGPNVNVMVEELPQFKPRKFEMKVRYPPPMAKGVLKQALQALAVLHKNGIAQGDFQPGNMLFALENIDYIPEDTLRQEEDVQARSISAPVQRRDGKPDEGAPRYLCVARTLAPFTPISEGFHIKLSDMGGAFLFSDPPKKPIVPTGLRSPELILAGEVNNTIDIWSFGCLVFELIVGYQLFCVPWMGSVAETDDDHLLSLTSILGPLPEELYRHWDRASLYFTPERKLYNSGLGGIPEGGEPLMLEQQSMEELFDAEEPDLDKEEAVQVKALIRRILQYDPAQRPSAEELLRDPWFCEEDSRSDPSKSSSL</sequence>
<evidence type="ECO:0000256" key="5">
    <source>
        <dbReference type="ARBA" id="ARBA00022840"/>
    </source>
</evidence>
<feature type="region of interest" description="Disordered" evidence="6">
    <location>
        <begin position="326"/>
        <end position="351"/>
    </location>
</feature>
<evidence type="ECO:0000313" key="9">
    <source>
        <dbReference type="Proteomes" id="UP001446871"/>
    </source>
</evidence>
<evidence type="ECO:0000259" key="7">
    <source>
        <dbReference type="PROSITE" id="PS50011"/>
    </source>
</evidence>
<keyword evidence="1" id="KW-0723">Serine/threonine-protein kinase</keyword>
<accession>A0ABR1V8V7</accession>
<proteinExistence type="predicted"/>
<gene>
    <name evidence="8" type="ORF">PG996_006745</name>
</gene>
<evidence type="ECO:0000256" key="3">
    <source>
        <dbReference type="ARBA" id="ARBA00022741"/>
    </source>
</evidence>
<evidence type="ECO:0000256" key="4">
    <source>
        <dbReference type="ARBA" id="ARBA00022777"/>
    </source>
</evidence>
<dbReference type="PANTHER" id="PTHR45646:SF11">
    <property type="entry name" value="SERINE_THREONINE-PROTEIN KINASE DOA"/>
    <property type="match status" value="1"/>
</dbReference>
<dbReference type="Proteomes" id="UP001446871">
    <property type="component" value="Unassembled WGS sequence"/>
</dbReference>
<evidence type="ECO:0000256" key="1">
    <source>
        <dbReference type="ARBA" id="ARBA00022527"/>
    </source>
</evidence>
<keyword evidence="9" id="KW-1185">Reference proteome</keyword>
<dbReference type="Gene3D" id="3.30.200.20">
    <property type="entry name" value="Phosphorylase Kinase, domain 1"/>
    <property type="match status" value="1"/>
</dbReference>
<dbReference type="InterPro" id="IPR011009">
    <property type="entry name" value="Kinase-like_dom_sf"/>
</dbReference>
<keyword evidence="4" id="KW-0418">Kinase</keyword>
<keyword evidence="5" id="KW-0067">ATP-binding</keyword>
<dbReference type="EMBL" id="JAQQWM010000004">
    <property type="protein sequence ID" value="KAK8067633.1"/>
    <property type="molecule type" value="Genomic_DNA"/>
</dbReference>
<evidence type="ECO:0000256" key="6">
    <source>
        <dbReference type="SAM" id="MobiDB-lite"/>
    </source>
</evidence>